<keyword evidence="5" id="KW-0282">Flagellum</keyword>
<keyword evidence="7" id="KW-0969">Cilium</keyword>
<evidence type="ECO:0000256" key="5">
    <source>
        <dbReference type="ARBA" id="ARBA00022846"/>
    </source>
</evidence>
<feature type="compositionally biased region" description="Basic residues" evidence="12">
    <location>
        <begin position="32"/>
        <end position="46"/>
    </location>
</feature>
<sequence>MPGQLHFLLEICSLARKKPFTSRQTRSMAPKAKGKGKKGGRQKKKQPAAAGEAEESRKTALEVDTLRRHLVLRRDVARQAKADSEGLQLRLQELEQELETAREDKRDIYEGPCKASSSAIIMPP</sequence>
<dbReference type="PANTHER" id="PTHR28656">
    <property type="entry name" value="COILED-COIL DOMAIN-CONTAINING PROTEIN 153"/>
    <property type="match status" value="1"/>
</dbReference>
<evidence type="ECO:0000256" key="12">
    <source>
        <dbReference type="SAM" id="MobiDB-lite"/>
    </source>
</evidence>
<comment type="subunit">
    <text evidence="3">Component of the nexin-dynein regulatory complex (N-DRC).</text>
</comment>
<dbReference type="PANTHER" id="PTHR28656:SF1">
    <property type="entry name" value="COILED-COIL DOMAIN-CONTAINING PROTEIN 153"/>
    <property type="match status" value="1"/>
</dbReference>
<keyword evidence="8" id="KW-0206">Cytoskeleton</keyword>
<keyword evidence="9" id="KW-0966">Cell projection</keyword>
<dbReference type="STRING" id="8496.A0A151NG50"/>
<evidence type="ECO:0000256" key="1">
    <source>
        <dbReference type="ARBA" id="ARBA00003029"/>
    </source>
</evidence>
<accession>A0A151NG50</accession>
<evidence type="ECO:0000256" key="4">
    <source>
        <dbReference type="ARBA" id="ARBA00022490"/>
    </source>
</evidence>
<evidence type="ECO:0000256" key="3">
    <source>
        <dbReference type="ARBA" id="ARBA00011248"/>
    </source>
</evidence>
<feature type="compositionally biased region" description="Polar residues" evidence="12">
    <location>
        <begin position="115"/>
        <end position="124"/>
    </location>
</feature>
<evidence type="ECO:0000256" key="6">
    <source>
        <dbReference type="ARBA" id="ARBA00023054"/>
    </source>
</evidence>
<proteinExistence type="inferred from homology"/>
<keyword evidence="4" id="KW-0963">Cytoplasm</keyword>
<comment type="function">
    <text evidence="1">Component of the nexin-dynein regulatory complex (N-DRC), a key regulator of ciliary/flagellar motility which maintains the alignment and integrity of the distal axoneme and regulates microtubule sliding in motile axonemes.</text>
</comment>
<protein>
    <recommendedName>
        <fullName evidence="11">Dynein regulatory complex protein 12</fullName>
    </recommendedName>
</protein>
<evidence type="ECO:0000313" key="13">
    <source>
        <dbReference type="EMBL" id="KYO35734.1"/>
    </source>
</evidence>
<keyword evidence="6" id="KW-0175">Coiled coil</keyword>
<organism evidence="13 14">
    <name type="scientific">Alligator mississippiensis</name>
    <name type="common">American alligator</name>
    <dbReference type="NCBI Taxonomy" id="8496"/>
    <lineage>
        <taxon>Eukaryota</taxon>
        <taxon>Metazoa</taxon>
        <taxon>Chordata</taxon>
        <taxon>Craniata</taxon>
        <taxon>Vertebrata</taxon>
        <taxon>Euteleostomi</taxon>
        <taxon>Archelosauria</taxon>
        <taxon>Archosauria</taxon>
        <taxon>Crocodylia</taxon>
        <taxon>Alligatoridae</taxon>
        <taxon>Alligatorinae</taxon>
        <taxon>Alligator</taxon>
    </lineage>
</organism>
<dbReference type="AlphaFoldDB" id="A0A151NG50"/>
<gene>
    <name evidence="13" type="primary">CCDC153L</name>
    <name evidence="13" type="ORF">Y1Q_0010172</name>
</gene>
<dbReference type="EMBL" id="AKHW03003120">
    <property type="protein sequence ID" value="KYO35734.1"/>
    <property type="molecule type" value="Genomic_DNA"/>
</dbReference>
<feature type="region of interest" description="Disordered" evidence="12">
    <location>
        <begin position="102"/>
        <end position="124"/>
    </location>
</feature>
<evidence type="ECO:0000256" key="2">
    <source>
        <dbReference type="ARBA" id="ARBA00004611"/>
    </source>
</evidence>
<dbReference type="InterPro" id="IPR033585">
    <property type="entry name" value="DRC12-like"/>
</dbReference>
<reference evidence="13 14" key="1">
    <citation type="journal article" date="2012" name="Genome Biol.">
        <title>Sequencing three crocodilian genomes to illuminate the evolution of archosaurs and amniotes.</title>
        <authorList>
            <person name="St John J.A."/>
            <person name="Braun E.L."/>
            <person name="Isberg S.R."/>
            <person name="Miles L.G."/>
            <person name="Chong A.Y."/>
            <person name="Gongora J."/>
            <person name="Dalzell P."/>
            <person name="Moran C."/>
            <person name="Bed'hom B."/>
            <person name="Abzhanov A."/>
            <person name="Burgess S.C."/>
            <person name="Cooksey A.M."/>
            <person name="Castoe T.A."/>
            <person name="Crawford N.G."/>
            <person name="Densmore L.D."/>
            <person name="Drew J.C."/>
            <person name="Edwards S.V."/>
            <person name="Faircloth B.C."/>
            <person name="Fujita M.K."/>
            <person name="Greenwold M.J."/>
            <person name="Hoffmann F.G."/>
            <person name="Howard J.M."/>
            <person name="Iguchi T."/>
            <person name="Janes D.E."/>
            <person name="Khan S.Y."/>
            <person name="Kohno S."/>
            <person name="de Koning A.J."/>
            <person name="Lance S.L."/>
            <person name="McCarthy F.M."/>
            <person name="McCormack J.E."/>
            <person name="Merchant M.E."/>
            <person name="Peterson D.G."/>
            <person name="Pollock D.D."/>
            <person name="Pourmand N."/>
            <person name="Raney B.J."/>
            <person name="Roessler K.A."/>
            <person name="Sanford J.R."/>
            <person name="Sawyer R.H."/>
            <person name="Schmidt C.J."/>
            <person name="Triplett E.W."/>
            <person name="Tuberville T.D."/>
            <person name="Venegas-Anaya M."/>
            <person name="Howard J.T."/>
            <person name="Jarvis E.D."/>
            <person name="Guillette L.J.Jr."/>
            <person name="Glenn T.C."/>
            <person name="Green R.E."/>
            <person name="Ray D.A."/>
        </authorList>
    </citation>
    <scope>NUCLEOTIDE SEQUENCE [LARGE SCALE GENOMIC DNA]</scope>
    <source>
        <strain evidence="13">KSC_2009_1</strain>
    </source>
</reference>
<evidence type="ECO:0000256" key="8">
    <source>
        <dbReference type="ARBA" id="ARBA00023212"/>
    </source>
</evidence>
<comment type="subcellular location">
    <subcellularLocation>
        <location evidence="2">Cytoplasm</location>
        <location evidence="2">Cytoskeleton</location>
        <location evidence="2">Flagellum axoneme</location>
    </subcellularLocation>
</comment>
<comment type="caution">
    <text evidence="13">The sequence shown here is derived from an EMBL/GenBank/DDBJ whole genome shotgun (WGS) entry which is preliminary data.</text>
</comment>
<evidence type="ECO:0000313" key="14">
    <source>
        <dbReference type="Proteomes" id="UP000050525"/>
    </source>
</evidence>
<evidence type="ECO:0000256" key="7">
    <source>
        <dbReference type="ARBA" id="ARBA00023069"/>
    </source>
</evidence>
<comment type="similarity">
    <text evidence="10">Belongs to the DRC12 family.</text>
</comment>
<dbReference type="Proteomes" id="UP000050525">
    <property type="component" value="Unassembled WGS sequence"/>
</dbReference>
<evidence type="ECO:0000256" key="9">
    <source>
        <dbReference type="ARBA" id="ARBA00023273"/>
    </source>
</evidence>
<name>A0A151NG50_ALLMI</name>
<feature type="region of interest" description="Disordered" evidence="12">
    <location>
        <begin position="19"/>
        <end position="60"/>
    </location>
</feature>
<evidence type="ECO:0000256" key="11">
    <source>
        <dbReference type="ARBA" id="ARBA00044800"/>
    </source>
</evidence>
<keyword evidence="14" id="KW-1185">Reference proteome</keyword>
<evidence type="ECO:0000256" key="10">
    <source>
        <dbReference type="ARBA" id="ARBA00044754"/>
    </source>
</evidence>